<name>B0PHU8_9FIRM</name>
<dbReference type="EMBL" id="ABGD02000034">
    <property type="protein sequence ID" value="EDS09066.1"/>
    <property type="molecule type" value="Genomic_DNA"/>
</dbReference>
<dbReference type="Proteomes" id="UP000003803">
    <property type="component" value="Unassembled WGS sequence"/>
</dbReference>
<dbReference type="AlphaFoldDB" id="B0PHU8"/>
<proteinExistence type="predicted"/>
<protein>
    <submittedName>
        <fullName evidence="2">Uncharacterized protein</fullName>
    </submittedName>
</protein>
<reference evidence="2" key="1">
    <citation type="submission" date="2007-11" db="EMBL/GenBank/DDBJ databases">
        <authorList>
            <person name="Fulton L."/>
            <person name="Clifton S."/>
            <person name="Fulton B."/>
            <person name="Xu J."/>
            <person name="Minx P."/>
            <person name="Pepin K.H."/>
            <person name="Johnson M."/>
            <person name="Thiruvilangam P."/>
            <person name="Bhonagiri V."/>
            <person name="Nash W.E."/>
            <person name="Mardis E.R."/>
            <person name="Wilson R.K."/>
        </authorList>
    </citation>
    <scope>NUCLEOTIDE SEQUENCE [LARGE SCALE GENOMIC DNA]</scope>
    <source>
        <strain evidence="2">DSM 17241</strain>
    </source>
</reference>
<comment type="caution">
    <text evidence="2">The sequence shown here is derived from an EMBL/GenBank/DDBJ whole genome shotgun (WGS) entry which is preliminary data.</text>
</comment>
<accession>B0PHU8</accession>
<gene>
    <name evidence="2" type="ORF">ANACOL_04391</name>
</gene>
<feature type="compositionally biased region" description="Basic and acidic residues" evidence="1">
    <location>
        <begin position="14"/>
        <end position="24"/>
    </location>
</feature>
<keyword evidence="3" id="KW-1185">Reference proteome</keyword>
<feature type="region of interest" description="Disordered" evidence="1">
    <location>
        <begin position="14"/>
        <end position="39"/>
    </location>
</feature>
<sequence>MIFYRSPALLRQHEAVDKPSRAENESDFSSGKTKNAGKPLRIPRLFNAVSNAVCRKRREF</sequence>
<evidence type="ECO:0000313" key="2">
    <source>
        <dbReference type="EMBL" id="EDS09066.1"/>
    </source>
</evidence>
<evidence type="ECO:0000313" key="3">
    <source>
        <dbReference type="Proteomes" id="UP000003803"/>
    </source>
</evidence>
<dbReference type="HOGENOM" id="CLU_2930986_0_0_9"/>
<evidence type="ECO:0000256" key="1">
    <source>
        <dbReference type="SAM" id="MobiDB-lite"/>
    </source>
</evidence>
<organism evidence="2 3">
    <name type="scientific">Anaerotruncus colihominis DSM 17241</name>
    <dbReference type="NCBI Taxonomy" id="445972"/>
    <lineage>
        <taxon>Bacteria</taxon>
        <taxon>Bacillati</taxon>
        <taxon>Bacillota</taxon>
        <taxon>Clostridia</taxon>
        <taxon>Eubacteriales</taxon>
        <taxon>Oscillospiraceae</taxon>
        <taxon>Anaerotruncus</taxon>
    </lineage>
</organism>
<reference evidence="2" key="2">
    <citation type="submission" date="2013-09" db="EMBL/GenBank/DDBJ databases">
        <title>Draft genome sequence of Anaerotruncus colihominis(DSM 17241).</title>
        <authorList>
            <person name="Sudarsanam P."/>
            <person name="Ley R."/>
            <person name="Guruge J."/>
            <person name="Turnbaugh P.J."/>
            <person name="Mahowald M."/>
            <person name="Liep D."/>
            <person name="Gordon J."/>
        </authorList>
    </citation>
    <scope>NUCLEOTIDE SEQUENCE</scope>
    <source>
        <strain evidence="2">DSM 17241</strain>
    </source>
</reference>